<keyword evidence="3" id="KW-0677">Repeat</keyword>
<comment type="caution">
    <text evidence="8">The sequence shown here is derived from an EMBL/GenBank/DDBJ whole genome shotgun (WGS) entry which is preliminary data.</text>
</comment>
<feature type="repeat" description="WD" evidence="6">
    <location>
        <begin position="187"/>
        <end position="229"/>
    </location>
</feature>
<keyword evidence="9" id="KW-1185">Reference proteome</keyword>
<evidence type="ECO:0000256" key="2">
    <source>
        <dbReference type="ARBA" id="ARBA00022574"/>
    </source>
</evidence>
<feature type="repeat" description="WD" evidence="6">
    <location>
        <begin position="285"/>
        <end position="321"/>
    </location>
</feature>
<evidence type="ECO:0000259" key="7">
    <source>
        <dbReference type="Pfam" id="PF12265"/>
    </source>
</evidence>
<dbReference type="InterPro" id="IPR050459">
    <property type="entry name" value="WD_repeat_RBAP46/RBAP48/MSI1"/>
</dbReference>
<evidence type="ECO:0000256" key="5">
    <source>
        <dbReference type="ARBA" id="ARBA00023242"/>
    </source>
</evidence>
<comment type="subcellular location">
    <subcellularLocation>
        <location evidence="1">Nucleus</location>
    </subcellularLocation>
</comment>
<evidence type="ECO:0000313" key="9">
    <source>
        <dbReference type="Proteomes" id="UP001345013"/>
    </source>
</evidence>
<protein>
    <submittedName>
        <fullName evidence="8">Histone acetyltransferase type B subunit 2</fullName>
    </submittedName>
</protein>
<accession>A0ABR0K7V7</accession>
<dbReference type="InterPro" id="IPR015943">
    <property type="entry name" value="WD40/YVTN_repeat-like_dom_sf"/>
</dbReference>
<keyword evidence="5" id="KW-0539">Nucleus</keyword>
<organism evidence="8 9">
    <name type="scientific">Lithohypha guttulata</name>
    <dbReference type="NCBI Taxonomy" id="1690604"/>
    <lineage>
        <taxon>Eukaryota</taxon>
        <taxon>Fungi</taxon>
        <taxon>Dikarya</taxon>
        <taxon>Ascomycota</taxon>
        <taxon>Pezizomycotina</taxon>
        <taxon>Eurotiomycetes</taxon>
        <taxon>Chaetothyriomycetidae</taxon>
        <taxon>Chaetothyriales</taxon>
        <taxon>Trichomeriaceae</taxon>
        <taxon>Lithohypha</taxon>
    </lineage>
</organism>
<proteinExistence type="predicted"/>
<evidence type="ECO:0000256" key="4">
    <source>
        <dbReference type="ARBA" id="ARBA00022853"/>
    </source>
</evidence>
<dbReference type="InterPro" id="IPR019775">
    <property type="entry name" value="WD40_repeat_CS"/>
</dbReference>
<dbReference type="Pfam" id="PF12265">
    <property type="entry name" value="CAF1C_H4-bd"/>
    <property type="match status" value="1"/>
</dbReference>
<dbReference type="Pfam" id="PF00400">
    <property type="entry name" value="WD40"/>
    <property type="match status" value="4"/>
</dbReference>
<dbReference type="SUPFAM" id="SSF50978">
    <property type="entry name" value="WD40 repeat-like"/>
    <property type="match status" value="1"/>
</dbReference>
<feature type="domain" description="Histone-binding protein RBBP4-like N-terminal" evidence="7">
    <location>
        <begin position="26"/>
        <end position="96"/>
    </location>
</feature>
<dbReference type="Proteomes" id="UP001345013">
    <property type="component" value="Unassembled WGS sequence"/>
</dbReference>
<evidence type="ECO:0000256" key="3">
    <source>
        <dbReference type="ARBA" id="ARBA00022737"/>
    </source>
</evidence>
<dbReference type="PROSITE" id="PS00678">
    <property type="entry name" value="WD_REPEATS_1"/>
    <property type="match status" value="2"/>
</dbReference>
<sequence>MADDEDNMSEQLNGDDDVIEEKVINEEYKTWKKNAPFLYDVILSTALDWPTLTVQWFPDKQEVVGTNYSKHRLLIGTHTIPGQQNYLQIANVQLPNPPKPDAKDYNEDTGEIGGYGSGGKTSVEVKFNIIQKIEHPGEVNKARYQPQNPNIIATMCTDGRVLIWDKSKHSSYPQPGRDSKPNPEIELIGHDKEGWGLSWSPHSPGYLATASEDSTVRLWDTTQASKTVRSLSETRKYTHHSAIVNDVQHHPLHSTLLGTVSDDLTLQILDLRGSDTTKSAVTSGRDQHTDAINVLAFNPAAEYLVATGSADKTISIWDLRNLKHKLHALEGHQDSVTSLEWHPFEESVLASSSYDRRILFWDLAKVGEEQTPEDSEDGVPELLFMHGGHTNRISDFSWNLHNPWVVCSAADDNLIQVWKVADTIVGHDDEDVPMNELEG</sequence>
<gene>
    <name evidence="8" type="primary">HAT2</name>
    <name evidence="8" type="ORF">LTR24_005864</name>
</gene>
<keyword evidence="2 6" id="KW-0853">WD repeat</keyword>
<dbReference type="CDD" id="cd00200">
    <property type="entry name" value="WD40"/>
    <property type="match status" value="1"/>
</dbReference>
<keyword evidence="4" id="KW-0156">Chromatin regulator</keyword>
<dbReference type="Gene3D" id="2.130.10.10">
    <property type="entry name" value="YVTN repeat-like/Quinoprotein amine dehydrogenase"/>
    <property type="match status" value="1"/>
</dbReference>
<evidence type="ECO:0000256" key="6">
    <source>
        <dbReference type="PROSITE-ProRule" id="PRU00221"/>
    </source>
</evidence>
<dbReference type="EMBL" id="JAVRRG010000070">
    <property type="protein sequence ID" value="KAK5089811.1"/>
    <property type="molecule type" value="Genomic_DNA"/>
</dbReference>
<feature type="repeat" description="WD" evidence="6">
    <location>
        <begin position="329"/>
        <end position="371"/>
    </location>
</feature>
<dbReference type="InterPro" id="IPR001680">
    <property type="entry name" value="WD40_rpt"/>
</dbReference>
<reference evidence="8 9" key="1">
    <citation type="submission" date="2023-08" db="EMBL/GenBank/DDBJ databases">
        <title>Black Yeasts Isolated from many extreme environments.</title>
        <authorList>
            <person name="Coleine C."/>
            <person name="Stajich J.E."/>
            <person name="Selbmann L."/>
        </authorList>
    </citation>
    <scope>NUCLEOTIDE SEQUENCE [LARGE SCALE GENOMIC DNA]</scope>
    <source>
        <strain evidence="8 9">CCFEE 5885</strain>
    </source>
</reference>
<evidence type="ECO:0000256" key="1">
    <source>
        <dbReference type="ARBA" id="ARBA00004123"/>
    </source>
</evidence>
<dbReference type="PANTHER" id="PTHR22850">
    <property type="entry name" value="WD40 REPEAT FAMILY"/>
    <property type="match status" value="1"/>
</dbReference>
<name>A0ABR0K7V7_9EURO</name>
<evidence type="ECO:0000313" key="8">
    <source>
        <dbReference type="EMBL" id="KAK5089811.1"/>
    </source>
</evidence>
<dbReference type="InterPro" id="IPR020472">
    <property type="entry name" value="WD40_PAC1"/>
</dbReference>
<dbReference type="PROSITE" id="PS50294">
    <property type="entry name" value="WD_REPEATS_REGION"/>
    <property type="match status" value="3"/>
</dbReference>
<dbReference type="SMART" id="SM00320">
    <property type="entry name" value="WD40"/>
    <property type="match status" value="6"/>
</dbReference>
<dbReference type="PRINTS" id="PR00320">
    <property type="entry name" value="GPROTEINBRPT"/>
</dbReference>
<dbReference type="InterPro" id="IPR022052">
    <property type="entry name" value="Histone-bd_RBBP4-like_N"/>
</dbReference>
<dbReference type="PROSITE" id="PS50082">
    <property type="entry name" value="WD_REPEATS_2"/>
    <property type="match status" value="3"/>
</dbReference>
<dbReference type="InterPro" id="IPR036322">
    <property type="entry name" value="WD40_repeat_dom_sf"/>
</dbReference>